<evidence type="ECO:0000259" key="12">
    <source>
        <dbReference type="SMART" id="SM00079"/>
    </source>
</evidence>
<feature type="transmembrane region" description="Helical" evidence="11">
    <location>
        <begin position="793"/>
        <end position="817"/>
    </location>
</feature>
<evidence type="ECO:0000256" key="10">
    <source>
        <dbReference type="ARBA" id="ARBA00023303"/>
    </source>
</evidence>
<evidence type="ECO:0000313" key="14">
    <source>
        <dbReference type="Proteomes" id="UP001172457"/>
    </source>
</evidence>
<keyword evidence="3 11" id="KW-0812">Transmembrane</keyword>
<evidence type="ECO:0000256" key="6">
    <source>
        <dbReference type="ARBA" id="ARBA00023136"/>
    </source>
</evidence>
<dbReference type="InterPro" id="IPR001320">
    <property type="entry name" value="Iontro_rcpt_C"/>
</dbReference>
<dbReference type="InterPro" id="IPR001828">
    <property type="entry name" value="ANF_lig-bd_rcpt"/>
</dbReference>
<protein>
    <recommendedName>
        <fullName evidence="12">Ionotropic glutamate receptor C-terminal domain-containing protein</fullName>
    </recommendedName>
</protein>
<dbReference type="InterPro" id="IPR015683">
    <property type="entry name" value="Ionotropic_Glu_rcpt"/>
</dbReference>
<dbReference type="InterPro" id="IPR028082">
    <property type="entry name" value="Peripla_BP_I"/>
</dbReference>
<keyword evidence="5" id="KW-0406">Ion transport</keyword>
<keyword evidence="2" id="KW-0813">Transport</keyword>
<keyword evidence="10" id="KW-0407">Ion channel</keyword>
<keyword evidence="9" id="KW-1071">Ligand-gated ion channel</keyword>
<organism evidence="13 14">
    <name type="scientific">Centaurea solstitialis</name>
    <name type="common">yellow star-thistle</name>
    <dbReference type="NCBI Taxonomy" id="347529"/>
    <lineage>
        <taxon>Eukaryota</taxon>
        <taxon>Viridiplantae</taxon>
        <taxon>Streptophyta</taxon>
        <taxon>Embryophyta</taxon>
        <taxon>Tracheophyta</taxon>
        <taxon>Spermatophyta</taxon>
        <taxon>Magnoliopsida</taxon>
        <taxon>eudicotyledons</taxon>
        <taxon>Gunneridae</taxon>
        <taxon>Pentapetalae</taxon>
        <taxon>asterids</taxon>
        <taxon>campanulids</taxon>
        <taxon>Asterales</taxon>
        <taxon>Asteraceae</taxon>
        <taxon>Carduoideae</taxon>
        <taxon>Cardueae</taxon>
        <taxon>Centaureinae</taxon>
        <taxon>Centaurea</taxon>
    </lineage>
</organism>
<dbReference type="Pfam" id="PF01094">
    <property type="entry name" value="ANF_receptor"/>
    <property type="match status" value="2"/>
</dbReference>
<dbReference type="Gene3D" id="3.40.190.10">
    <property type="entry name" value="Periplasmic binding protein-like II"/>
    <property type="match status" value="4"/>
</dbReference>
<dbReference type="InterPro" id="IPR001638">
    <property type="entry name" value="Solute-binding_3/MltF_N"/>
</dbReference>
<evidence type="ECO:0000256" key="4">
    <source>
        <dbReference type="ARBA" id="ARBA00022989"/>
    </source>
</evidence>
<evidence type="ECO:0000256" key="5">
    <source>
        <dbReference type="ARBA" id="ARBA00023065"/>
    </source>
</evidence>
<evidence type="ECO:0000256" key="2">
    <source>
        <dbReference type="ARBA" id="ARBA00022448"/>
    </source>
</evidence>
<dbReference type="SUPFAM" id="SSF53850">
    <property type="entry name" value="Periplasmic binding protein-like II"/>
    <property type="match status" value="3"/>
</dbReference>
<dbReference type="Pfam" id="PF00497">
    <property type="entry name" value="SBP_bac_3"/>
    <property type="match status" value="1"/>
</dbReference>
<evidence type="ECO:0000256" key="8">
    <source>
        <dbReference type="ARBA" id="ARBA00023180"/>
    </source>
</evidence>
<comment type="subcellular location">
    <subcellularLocation>
        <location evidence="1">Membrane</location>
        <topology evidence="1">Multi-pass membrane protein</topology>
    </subcellularLocation>
</comment>
<dbReference type="Gene3D" id="3.40.50.2300">
    <property type="match status" value="3"/>
</dbReference>
<dbReference type="SMART" id="SM00079">
    <property type="entry name" value="PBPe"/>
    <property type="match status" value="1"/>
</dbReference>
<sequence>MVLLIAGEKLQSNLSRFVVSVWMFVVLVLTSSYIATLSSLLTVEQIQLASMENSIGYHYGSPIHGVIFRNLNFEDTRLKPYSTSEEYADALALRSKKGGVDAIVDEIPYIKEFLSQYPSGYSMVDSQAITSGFGFAFPPGSPLAPEISRQITRLREDGTLKMLEERIHTATPSFLSYPVFLNPGRKGKKGNGEVKKSAFGASGVMYWHELLSLTFICKICTCMDNLFYAQQVFDEMLLWAGAFEASGVIYIQKHKKINRTKEVPVGVIPDIGSWLQPNAQDDSDSAYTEIPVGVILNMRSLVGKTIRSSITITLFEFYKVNNHYRTRIVVHNRDTHGETLYALRSAFELLEKTKVQAIIGSDSAAEANLLAVLGDEARTPILSLSPSPTPSSHNHPYFLQIAHDETIQFKGIAAMAESFGWKNLIVVCEDTDNGRDMATFMSNAFREKGIYVTYRSLISTSASNELVQEELHKFLTMQTKVFVLHTSPSLASYLLLNAKDLGMMDEGYKWIVTSKTMDFINSMDGEVMESMQGANPLMEVKDINAYAIWAHDAVSALAISIERMQAVKSKYMEMNQKGKRKHKVGFWTKDATFTQKIGKPNSFSDNGLKAIIWPGGISSHSMQLRSKNLRIAVPARFRIKRLIQVNYDARTNSTVISGFCAEVFLTAFNAFSQDVAFDFIPFTNHTEVGIRNYNDLIDLVHSGEFDAAIGDITITANRSLYVDFTLPYTDLGCATLSRNADASMWIFMEPLSSNLWLVSACFFILLALVIWILEHRTNQEFQGQELQSNLSRFVVIVWLFFVLVLTSSYTATLSSLLTIQQIQLASKTTSIGYSFEAYADDLSRGSKKGGVDAIVDEIPYAKAFLAEYPSGYSMTVFQATTNGFGFAFPRGSPWAPEISRQIAKLREDGTLSRLESKWFNQESVDSVSTTKILSVKDLRGLFVISGGSMAAALFLFMIYSVHEKLHFSYTMLAGGKLAFILRLLVRKTANAGLYVLDAKQMFDDLLPWVGYDLSSLMIMNSLKNCFAMVQPIAQDDSAYTEIPVGVILNMRSWVGKTVHSCITIALSEFYKINDHYQTRIVVHNRDTQGETLHALRIAFELLEKTKVQAIIGSDSTIEAKLMAVLGDEAKIPILSLSPTPSSHNHPYFLQIAQDETIQFKGIAAMAESFGWKNLVIICEDTDNGRDMATFMSNAFREKSIYVSYRSLISTSASHELVQEELHKLLTMQTKVFVLHTSPSLASYLLLNAKDLGMMDEGYKWIITSKTMDFINSIDSEVMASMQGTVGFRSYIPQSSDLHKFTWKWRKEYNGQNPLMEVKDINAYAIWAHDAVSALAISVEKREAVKSKSMEMSGSRQKGTTLLNQMLGISFQGLGGVFQFTNGRVTAHALEIINVIGKREHRVGFWTKDASFTQKIGKPNSFSDNGLKAIIWPGGISSHSMRQCSKKLRIVVPQHSNSRRLIQVNYDARTNSTVVSGFCAEVFLAAFDAFSQDVAFDFIPFMNHTEVGIKNYNDLIDLVHSGEFDAAIGDITITANRSLYVDFTLPFTDLGLAKVSRNADASMWIFMEPLSSNLWLVSACFFILLALVIWILEHRTNQEFQGSRGQQVGTTIWFAFSTLVYAHKATLQKSSRALIIRIRAPEGPEAESLITRTEALVLVT</sequence>
<keyword evidence="7" id="KW-0675">Receptor</keyword>
<reference evidence="13" key="1">
    <citation type="submission" date="2023-03" db="EMBL/GenBank/DDBJ databases">
        <title>Chromosome-scale reference genome and RAD-based genetic map of yellow starthistle (Centaurea solstitialis) reveal putative structural variation and QTLs associated with invader traits.</title>
        <authorList>
            <person name="Reatini B."/>
            <person name="Cang F.A."/>
            <person name="Jiang Q."/>
            <person name="Mckibben M.T.W."/>
            <person name="Barker M.S."/>
            <person name="Rieseberg L.H."/>
            <person name="Dlugosch K.M."/>
        </authorList>
    </citation>
    <scope>NUCLEOTIDE SEQUENCE</scope>
    <source>
        <strain evidence="13">CAN-66</strain>
        <tissue evidence="13">Leaf</tissue>
    </source>
</reference>
<accession>A0AA38TUC6</accession>
<name>A0AA38TUC6_9ASTR</name>
<dbReference type="GO" id="GO:0015276">
    <property type="term" value="F:ligand-gated monoatomic ion channel activity"/>
    <property type="evidence" value="ECO:0007669"/>
    <property type="project" value="InterPro"/>
</dbReference>
<dbReference type="GO" id="GO:0016020">
    <property type="term" value="C:membrane"/>
    <property type="evidence" value="ECO:0007669"/>
    <property type="project" value="UniProtKB-SubCell"/>
</dbReference>
<dbReference type="Pfam" id="PF00060">
    <property type="entry name" value="Lig_chan"/>
    <property type="match status" value="2"/>
</dbReference>
<dbReference type="Proteomes" id="UP001172457">
    <property type="component" value="Chromosome 1"/>
</dbReference>
<evidence type="ECO:0000256" key="9">
    <source>
        <dbReference type="ARBA" id="ARBA00023286"/>
    </source>
</evidence>
<keyword evidence="8" id="KW-0325">Glycoprotein</keyword>
<proteinExistence type="predicted"/>
<keyword evidence="14" id="KW-1185">Reference proteome</keyword>
<dbReference type="SUPFAM" id="SSF53822">
    <property type="entry name" value="Periplasmic binding protein-like I"/>
    <property type="match status" value="2"/>
</dbReference>
<feature type="transmembrane region" description="Helical" evidence="11">
    <location>
        <begin position="20"/>
        <end position="43"/>
    </location>
</feature>
<dbReference type="PANTHER" id="PTHR18966">
    <property type="entry name" value="IONOTROPIC GLUTAMATE RECEPTOR"/>
    <property type="match status" value="1"/>
</dbReference>
<evidence type="ECO:0000256" key="1">
    <source>
        <dbReference type="ARBA" id="ARBA00004141"/>
    </source>
</evidence>
<evidence type="ECO:0000313" key="13">
    <source>
        <dbReference type="EMBL" id="KAJ9567210.1"/>
    </source>
</evidence>
<feature type="domain" description="Ionotropic glutamate receptor C-terminal" evidence="12">
    <location>
        <begin position="636"/>
        <end position="921"/>
    </location>
</feature>
<keyword evidence="6 11" id="KW-0472">Membrane</keyword>
<dbReference type="EMBL" id="JARYMX010000001">
    <property type="protein sequence ID" value="KAJ9567210.1"/>
    <property type="molecule type" value="Genomic_DNA"/>
</dbReference>
<feature type="transmembrane region" description="Helical" evidence="11">
    <location>
        <begin position="1572"/>
        <end position="1591"/>
    </location>
</feature>
<dbReference type="Gene3D" id="1.10.287.70">
    <property type="match status" value="3"/>
</dbReference>
<evidence type="ECO:0000256" key="11">
    <source>
        <dbReference type="SAM" id="Phobius"/>
    </source>
</evidence>
<evidence type="ECO:0000256" key="7">
    <source>
        <dbReference type="ARBA" id="ARBA00023170"/>
    </source>
</evidence>
<comment type="caution">
    <text evidence="13">The sequence shown here is derived from an EMBL/GenBank/DDBJ whole genome shotgun (WGS) entry which is preliminary data.</text>
</comment>
<dbReference type="InterPro" id="IPR044440">
    <property type="entry name" value="GABAb_receptor_plant_PBP1"/>
</dbReference>
<gene>
    <name evidence="13" type="ORF">OSB04_003176</name>
</gene>
<dbReference type="CDD" id="cd19990">
    <property type="entry name" value="PBP1_GABAb_receptor_plant"/>
    <property type="match status" value="1"/>
</dbReference>
<feature type="transmembrane region" description="Helical" evidence="11">
    <location>
        <begin position="754"/>
        <end position="773"/>
    </location>
</feature>
<keyword evidence="4 11" id="KW-1133">Transmembrane helix</keyword>
<evidence type="ECO:0000256" key="3">
    <source>
        <dbReference type="ARBA" id="ARBA00022692"/>
    </source>
</evidence>